<dbReference type="RefSeq" id="WP_087111848.1">
    <property type="nucleotide sequence ID" value="NZ_FWPT01000008.1"/>
</dbReference>
<proteinExistence type="predicted"/>
<dbReference type="Proteomes" id="UP000196573">
    <property type="component" value="Unassembled WGS sequence"/>
</dbReference>
<reference evidence="2 3" key="1">
    <citation type="submission" date="2017-03" db="EMBL/GenBank/DDBJ databases">
        <authorList>
            <person name="Afonso C.L."/>
            <person name="Miller P.J."/>
            <person name="Scott M.A."/>
            <person name="Spackman E."/>
            <person name="Goraichik I."/>
            <person name="Dimitrov K.M."/>
            <person name="Suarez D.L."/>
            <person name="Swayne D.E."/>
        </authorList>
    </citation>
    <scope>NUCLEOTIDE SEQUENCE [LARGE SCALE GENOMIC DNA]</scope>
    <source>
        <strain evidence="2">SB41UT1</strain>
    </source>
</reference>
<name>A0A1X7AN29_9GAMM</name>
<gene>
    <name evidence="2" type="ORF">EHSB41UT_03281</name>
</gene>
<dbReference type="OrthoDB" id="9823002at2"/>
<evidence type="ECO:0000313" key="3">
    <source>
        <dbReference type="Proteomes" id="UP000196573"/>
    </source>
</evidence>
<dbReference type="AlphaFoldDB" id="A0A1X7AN29"/>
<protein>
    <submittedName>
        <fullName evidence="2">Uncharacterized protein</fullName>
    </submittedName>
</protein>
<organism evidence="2 3">
    <name type="scientific">Parendozoicomonas haliclonae</name>
    <dbReference type="NCBI Taxonomy" id="1960125"/>
    <lineage>
        <taxon>Bacteria</taxon>
        <taxon>Pseudomonadati</taxon>
        <taxon>Pseudomonadota</taxon>
        <taxon>Gammaproteobacteria</taxon>
        <taxon>Oceanospirillales</taxon>
        <taxon>Endozoicomonadaceae</taxon>
        <taxon>Parendozoicomonas</taxon>
    </lineage>
</organism>
<evidence type="ECO:0000256" key="1">
    <source>
        <dbReference type="SAM" id="Coils"/>
    </source>
</evidence>
<sequence length="849" mass="92218">MTSTAWANDDDLPVDPGSNLEEQVAAAAADVFGARTDKFAGAREQTPAEMLFSQAELLQTEDGQLQLALSVAGGAPESFDGLLQAEDEGSSALLTLDEEHDDGYINAATDAGSYGRLFVRRVKVSLDDVLQGPVPGAPASEVFEDDIYRVFRQLLTVVNLKKDYLVRDALIQAGSAVITHRANGDLDIGLYRKRSDDGSLEYLGQLLADKQLRYELQGPISTSEYQEFREAVIKELQALEMLISQQNQQIAQMTDNGEHEGVEELLSQVEKLKERFRELYKEIELATEFEWFAITESLDYSASNWVKIGDEGGLEVAAQAMSYKVMSSIVEARAGQELAEKSLNDLRTYVYRLMEQTRDGSTRILAGQIGAELDENVMTYLTRQLSTAWNAIQGLSGEQGWFSRQQTPYELPAHYTEAASGGTPLLNIRNSSHYVTSGLTLQETLEQIKAAAASGSVQPDKYIVSEAQLQDMRNSLSKSGWGAWAKSFIWSDAYKPDQQSETLREILAQRNTSLHNLFTSGVTGGIPVHVIDTANGIDEYRFISDASMPEYAAKAQEELNKANPKVLTLKYTGKDGKIKLGSERLTDARQQQIEEALVDREASRAENAVDLKVAQNKLENQGILKKVGSRAASVGMSAGMGWITGMFMQGAVDAVSKYHNEGVLPWNYTAKDREEMNDRAFSTGKVMAANAAVSDLVLPYVADSRHYFEGVSGQGLLNQSLTGKYEASIAGGIAGVATRSAMAGYQYWNGEISGSDLAWDIADATARAVPVTVGSIAGHALLPYTFQVPVLSTILPVGFMGAVAGSMAGSAAYDTAKYYAGSGIQKLSGYYYGTGSDEVATADEPAVVE</sequence>
<accession>A0A1X7AN29</accession>
<keyword evidence="3" id="KW-1185">Reference proteome</keyword>
<keyword evidence="1" id="KW-0175">Coiled coil</keyword>
<evidence type="ECO:0000313" key="2">
    <source>
        <dbReference type="EMBL" id="SMA49482.1"/>
    </source>
</evidence>
<dbReference type="EMBL" id="FWPT01000008">
    <property type="protein sequence ID" value="SMA49482.1"/>
    <property type="molecule type" value="Genomic_DNA"/>
</dbReference>
<feature type="coiled-coil region" evidence="1">
    <location>
        <begin position="229"/>
        <end position="286"/>
    </location>
</feature>